<dbReference type="Proteomes" id="UP000298030">
    <property type="component" value="Unassembled WGS sequence"/>
</dbReference>
<sequence length="570" mass="61465">MPGHSLTNMIEGDTLVNKLPLASTPVQISLYYDVPDIEKYHNDVTAAKDAKREHRRTKSKSKRTRGSTRVKEEPIEPDIHYIQLQRPPRGQIPVKSLLGPFDIDAMEPAPAKARILVTSNLSPSAAASTLPTPPLTADGTFSDSQAGSTNGSTTSPKTGEGLEQQLPSPESEPMSIDNAPTAQGEEPPSPSMDVEDPPQITVESPGPEQDLLPPIDVADLPALPTPTISAQDPLPFGFHPAQHWDLPPEIQGPEYTEAPATVIPDANFWQPIHPSAGHGPIAVGAVQSIGPQRPVMRPTFPMHTPEPMHPLMEYATRTSQPQAQPFHHLSCPTSEALNFTAPSAHSNDDPLPQLDAFPISSWHSLLSSSSLSSAMINPPEQQNAAPEPSRSQPLLNSPGPSPSAGSGRGGPQRREPFTSSPRSTIPPSKCHDEPDAGYQIKEATSSKPKASSPAKSKTKGVPAPADADSNDKKGKKRFACEVKGCPATFTRRNDVERHMKSAAAHRNYAQEWADMQKNQAPALNAFRCEKCHRILSRADSAKRHMESGACGKRELPSEQAISGKRDNARR</sequence>
<feature type="region of interest" description="Disordered" evidence="2">
    <location>
        <begin position="539"/>
        <end position="570"/>
    </location>
</feature>
<keyword evidence="1" id="KW-0863">Zinc-finger</keyword>
<evidence type="ECO:0000256" key="2">
    <source>
        <dbReference type="SAM" id="MobiDB-lite"/>
    </source>
</evidence>
<organism evidence="4 5">
    <name type="scientific">Coprinellus micaceus</name>
    <name type="common">Glistening ink-cap mushroom</name>
    <name type="synonym">Coprinus micaceus</name>
    <dbReference type="NCBI Taxonomy" id="71717"/>
    <lineage>
        <taxon>Eukaryota</taxon>
        <taxon>Fungi</taxon>
        <taxon>Dikarya</taxon>
        <taxon>Basidiomycota</taxon>
        <taxon>Agaricomycotina</taxon>
        <taxon>Agaricomycetes</taxon>
        <taxon>Agaricomycetidae</taxon>
        <taxon>Agaricales</taxon>
        <taxon>Agaricineae</taxon>
        <taxon>Psathyrellaceae</taxon>
        <taxon>Coprinellus</taxon>
    </lineage>
</organism>
<feature type="region of interest" description="Disordered" evidence="2">
    <location>
        <begin position="373"/>
        <end position="479"/>
    </location>
</feature>
<feature type="compositionally biased region" description="Basic and acidic residues" evidence="2">
    <location>
        <begin position="539"/>
        <end position="556"/>
    </location>
</feature>
<evidence type="ECO:0000259" key="3">
    <source>
        <dbReference type="PROSITE" id="PS50157"/>
    </source>
</evidence>
<keyword evidence="1" id="KW-0479">Metal-binding</keyword>
<comment type="caution">
    <text evidence="4">The sequence shown here is derived from an EMBL/GenBank/DDBJ whole genome shotgun (WGS) entry which is preliminary data.</text>
</comment>
<name>A0A4Y7TVZ8_COPMI</name>
<feature type="region of interest" description="Disordered" evidence="2">
    <location>
        <begin position="124"/>
        <end position="234"/>
    </location>
</feature>
<dbReference type="Gene3D" id="3.30.160.60">
    <property type="entry name" value="Classic Zinc Finger"/>
    <property type="match status" value="1"/>
</dbReference>
<gene>
    <name evidence="4" type="ORF">FA13DRAFT_1786141</name>
</gene>
<dbReference type="SMART" id="SM00355">
    <property type="entry name" value="ZnF_C2H2"/>
    <property type="match status" value="2"/>
</dbReference>
<dbReference type="EMBL" id="QPFP01000003">
    <property type="protein sequence ID" value="TEB38350.1"/>
    <property type="molecule type" value="Genomic_DNA"/>
</dbReference>
<evidence type="ECO:0000256" key="1">
    <source>
        <dbReference type="PROSITE-ProRule" id="PRU00042"/>
    </source>
</evidence>
<keyword evidence="5" id="KW-1185">Reference proteome</keyword>
<keyword evidence="1" id="KW-0862">Zinc</keyword>
<dbReference type="AlphaFoldDB" id="A0A4Y7TVZ8"/>
<proteinExistence type="predicted"/>
<evidence type="ECO:0000313" key="4">
    <source>
        <dbReference type="EMBL" id="TEB38350.1"/>
    </source>
</evidence>
<feature type="compositionally biased region" description="Low complexity" evidence="2">
    <location>
        <begin position="443"/>
        <end position="455"/>
    </location>
</feature>
<evidence type="ECO:0000313" key="5">
    <source>
        <dbReference type="Proteomes" id="UP000298030"/>
    </source>
</evidence>
<feature type="compositionally biased region" description="Polar residues" evidence="2">
    <location>
        <begin position="417"/>
        <end position="426"/>
    </location>
</feature>
<feature type="domain" description="C2H2-type" evidence="3">
    <location>
        <begin position="478"/>
        <end position="510"/>
    </location>
</feature>
<dbReference type="STRING" id="71717.A0A4Y7TVZ8"/>
<feature type="compositionally biased region" description="Basic residues" evidence="2">
    <location>
        <begin position="53"/>
        <end position="68"/>
    </location>
</feature>
<dbReference type="InterPro" id="IPR013087">
    <property type="entry name" value="Znf_C2H2_type"/>
</dbReference>
<feature type="compositionally biased region" description="Low complexity" evidence="2">
    <location>
        <begin position="391"/>
        <end position="405"/>
    </location>
</feature>
<accession>A0A4Y7TVZ8</accession>
<reference evidence="4 5" key="1">
    <citation type="journal article" date="2019" name="Nat. Ecol. Evol.">
        <title>Megaphylogeny resolves global patterns of mushroom evolution.</title>
        <authorList>
            <person name="Varga T."/>
            <person name="Krizsan K."/>
            <person name="Foldi C."/>
            <person name="Dima B."/>
            <person name="Sanchez-Garcia M."/>
            <person name="Sanchez-Ramirez S."/>
            <person name="Szollosi G.J."/>
            <person name="Szarkandi J.G."/>
            <person name="Papp V."/>
            <person name="Albert L."/>
            <person name="Andreopoulos W."/>
            <person name="Angelini C."/>
            <person name="Antonin V."/>
            <person name="Barry K.W."/>
            <person name="Bougher N.L."/>
            <person name="Buchanan P."/>
            <person name="Buyck B."/>
            <person name="Bense V."/>
            <person name="Catcheside P."/>
            <person name="Chovatia M."/>
            <person name="Cooper J."/>
            <person name="Damon W."/>
            <person name="Desjardin D."/>
            <person name="Finy P."/>
            <person name="Geml J."/>
            <person name="Haridas S."/>
            <person name="Hughes K."/>
            <person name="Justo A."/>
            <person name="Karasinski D."/>
            <person name="Kautmanova I."/>
            <person name="Kiss B."/>
            <person name="Kocsube S."/>
            <person name="Kotiranta H."/>
            <person name="LaButti K.M."/>
            <person name="Lechner B.E."/>
            <person name="Liimatainen K."/>
            <person name="Lipzen A."/>
            <person name="Lukacs Z."/>
            <person name="Mihaltcheva S."/>
            <person name="Morgado L.N."/>
            <person name="Niskanen T."/>
            <person name="Noordeloos M.E."/>
            <person name="Ohm R.A."/>
            <person name="Ortiz-Santana B."/>
            <person name="Ovrebo C."/>
            <person name="Racz N."/>
            <person name="Riley R."/>
            <person name="Savchenko A."/>
            <person name="Shiryaev A."/>
            <person name="Soop K."/>
            <person name="Spirin V."/>
            <person name="Szebenyi C."/>
            <person name="Tomsovsky M."/>
            <person name="Tulloss R.E."/>
            <person name="Uehling J."/>
            <person name="Grigoriev I.V."/>
            <person name="Vagvolgyi C."/>
            <person name="Papp T."/>
            <person name="Martin F.M."/>
            <person name="Miettinen O."/>
            <person name="Hibbett D.S."/>
            <person name="Nagy L.G."/>
        </authorList>
    </citation>
    <scope>NUCLEOTIDE SEQUENCE [LARGE SCALE GENOMIC DNA]</scope>
    <source>
        <strain evidence="4 5">FP101781</strain>
    </source>
</reference>
<dbReference type="PROSITE" id="PS50157">
    <property type="entry name" value="ZINC_FINGER_C2H2_2"/>
    <property type="match status" value="1"/>
</dbReference>
<dbReference type="GO" id="GO:0008270">
    <property type="term" value="F:zinc ion binding"/>
    <property type="evidence" value="ECO:0007669"/>
    <property type="project" value="UniProtKB-KW"/>
</dbReference>
<dbReference type="OrthoDB" id="654211at2759"/>
<protein>
    <recommendedName>
        <fullName evidence="3">C2H2-type domain-containing protein</fullName>
    </recommendedName>
</protein>
<feature type="region of interest" description="Disordered" evidence="2">
    <location>
        <begin position="47"/>
        <end position="71"/>
    </location>
</feature>
<feature type="compositionally biased region" description="Polar residues" evidence="2">
    <location>
        <begin position="139"/>
        <end position="157"/>
    </location>
</feature>